<feature type="region of interest" description="Disordered" evidence="1">
    <location>
        <begin position="122"/>
        <end position="148"/>
    </location>
</feature>
<organism evidence="2 3">
    <name type="scientific">Enterococcus phage TJE1</name>
    <dbReference type="NCBI Taxonomy" id="2951262"/>
    <lineage>
        <taxon>Viruses</taxon>
        <taxon>Duplodnaviria</taxon>
        <taxon>Heunggongvirae</taxon>
        <taxon>Uroviricota</taxon>
        <taxon>Caudoviricetes</taxon>
        <taxon>Herelleviridae</taxon>
        <taxon>Brockvirinae</taxon>
        <taxon>Schiekvirus</taxon>
        <taxon>Schiekvirus Tje1</taxon>
    </lineage>
</organism>
<evidence type="ECO:0000313" key="2">
    <source>
        <dbReference type="EMBL" id="UVD42953.1"/>
    </source>
</evidence>
<dbReference type="EMBL" id="ON506927">
    <property type="protein sequence ID" value="UVD42953.1"/>
    <property type="molecule type" value="Genomic_DNA"/>
</dbReference>
<evidence type="ECO:0000313" key="3">
    <source>
        <dbReference type="Proteomes" id="UP001065252"/>
    </source>
</evidence>
<evidence type="ECO:0000256" key="1">
    <source>
        <dbReference type="SAM" id="MobiDB-lite"/>
    </source>
</evidence>
<dbReference type="Proteomes" id="UP001065252">
    <property type="component" value="Segment"/>
</dbReference>
<proteinExistence type="predicted"/>
<keyword evidence="3" id="KW-1185">Reference proteome</keyword>
<sequence length="148" mass="17972">MNLESDETKSYITALIDYTKEHLYEIDTRIKLIKYSPVYFDVLYSRLFIRLRFVICDNYTVERVITIDYGEIDHWLLATDNSYLARYVGEKMRVEINYCRSLADMFDHHSDEKVQLKRKYQQSQRSTRVLPRKFKPRTGKQQIKRRDN</sequence>
<accession>A0A976SY79</accession>
<name>A0A976SY79_9CAUD</name>
<reference evidence="2" key="1">
    <citation type="submission" date="2022-05" db="EMBL/GenBank/DDBJ databases">
        <authorList>
            <person name="Enroth T.J."/>
            <person name="Johnson C.N."/>
            <person name="Duerkop B.A."/>
        </authorList>
    </citation>
    <scope>NUCLEOTIDE SEQUENCE</scope>
</reference>
<protein>
    <submittedName>
        <fullName evidence="2">Uncharacterized protein</fullName>
    </submittedName>
</protein>